<dbReference type="AlphaFoldDB" id="A0A421DJ16"/>
<dbReference type="Proteomes" id="UP000285648">
    <property type="component" value="Unassembled WGS sequence"/>
</dbReference>
<feature type="transmembrane region" description="Helical" evidence="1">
    <location>
        <begin position="14"/>
        <end position="40"/>
    </location>
</feature>
<keyword evidence="1" id="KW-0812">Transmembrane</keyword>
<dbReference type="EMBL" id="MJLZ01000076">
    <property type="protein sequence ID" value="RLM18113.1"/>
    <property type="molecule type" value="Genomic_DNA"/>
</dbReference>
<keyword evidence="3" id="KW-1185">Reference proteome</keyword>
<proteinExistence type="predicted"/>
<evidence type="ECO:0000256" key="1">
    <source>
        <dbReference type="SAM" id="Phobius"/>
    </source>
</evidence>
<evidence type="ECO:0000313" key="2">
    <source>
        <dbReference type="EMBL" id="RLM18113.1"/>
    </source>
</evidence>
<organism evidence="2 3">
    <name type="scientific">Brenneria alni</name>
    <dbReference type="NCBI Taxonomy" id="71656"/>
    <lineage>
        <taxon>Bacteria</taxon>
        <taxon>Pseudomonadati</taxon>
        <taxon>Pseudomonadota</taxon>
        <taxon>Gammaproteobacteria</taxon>
        <taxon>Enterobacterales</taxon>
        <taxon>Pectobacteriaceae</taxon>
        <taxon>Brenneria</taxon>
    </lineage>
</organism>
<keyword evidence="1" id="KW-1133">Transmembrane helix</keyword>
<reference evidence="2 3" key="1">
    <citation type="submission" date="2016-09" db="EMBL/GenBank/DDBJ databases">
        <authorList>
            <person name="Doonan J."/>
            <person name="Pachebat J.A."/>
            <person name="Golyshin P.N."/>
            <person name="Denman S."/>
            <person name="Mcdonald J.E."/>
        </authorList>
    </citation>
    <scope>NUCLEOTIDE SEQUENCE [LARGE SCALE GENOMIC DNA]</scope>
    <source>
        <strain evidence="2 3">NCPPB 3934</strain>
    </source>
</reference>
<protein>
    <submittedName>
        <fullName evidence="2">Uncharacterized protein</fullName>
    </submittedName>
</protein>
<accession>A0A421DJ16</accession>
<keyword evidence="1" id="KW-0472">Membrane</keyword>
<sequence length="89" mass="9784">MQENKSGYFSVKRFVFFVLGMMVVVIFCCMLSIPIGYFVAFIKTGAFYFDMGPAIDGVKFSMKVGGGVGAVLGVGMYFFELFGSPKNKD</sequence>
<feature type="transmembrane region" description="Helical" evidence="1">
    <location>
        <begin position="60"/>
        <end position="79"/>
    </location>
</feature>
<evidence type="ECO:0000313" key="3">
    <source>
        <dbReference type="Proteomes" id="UP000285648"/>
    </source>
</evidence>
<gene>
    <name evidence="2" type="ORF">BIY29_18655</name>
</gene>
<name>A0A421DJ16_9GAMM</name>
<comment type="caution">
    <text evidence="2">The sequence shown here is derived from an EMBL/GenBank/DDBJ whole genome shotgun (WGS) entry which is preliminary data.</text>
</comment>